<gene>
    <name evidence="3" type="ORF">ACFP0N_14820</name>
</gene>
<feature type="transmembrane region" description="Helical" evidence="2">
    <location>
        <begin position="385"/>
        <end position="407"/>
    </location>
</feature>
<dbReference type="PANTHER" id="PTHR38588:SF1">
    <property type="entry name" value="BLL0334 PROTEIN"/>
    <property type="match status" value="1"/>
</dbReference>
<evidence type="ECO:0000256" key="1">
    <source>
        <dbReference type="SAM" id="MobiDB-lite"/>
    </source>
</evidence>
<dbReference type="Proteomes" id="UP001596067">
    <property type="component" value="Unassembled WGS sequence"/>
</dbReference>
<keyword evidence="4" id="KW-1185">Reference proteome</keyword>
<dbReference type="Gene3D" id="3.30.530.20">
    <property type="match status" value="1"/>
</dbReference>
<feature type="compositionally biased region" description="Basic and acidic residues" evidence="1">
    <location>
        <begin position="197"/>
        <end position="221"/>
    </location>
</feature>
<feature type="region of interest" description="Disordered" evidence="1">
    <location>
        <begin position="168"/>
        <end position="332"/>
    </location>
</feature>
<evidence type="ECO:0000256" key="2">
    <source>
        <dbReference type="SAM" id="Phobius"/>
    </source>
</evidence>
<feature type="compositionally biased region" description="Low complexity" evidence="1">
    <location>
        <begin position="307"/>
        <end position="317"/>
    </location>
</feature>
<feature type="compositionally biased region" description="Acidic residues" evidence="1">
    <location>
        <begin position="224"/>
        <end position="239"/>
    </location>
</feature>
<evidence type="ECO:0000313" key="4">
    <source>
        <dbReference type="Proteomes" id="UP001596067"/>
    </source>
</evidence>
<dbReference type="InterPro" id="IPR010419">
    <property type="entry name" value="CO_DH_gsu"/>
</dbReference>
<keyword evidence="2" id="KW-0812">Transmembrane</keyword>
<comment type="caution">
    <text evidence="3">The sequence shown here is derived from an EMBL/GenBank/DDBJ whole genome shotgun (WGS) entry which is preliminary data.</text>
</comment>
<dbReference type="RefSeq" id="WP_313764659.1">
    <property type="nucleotide sequence ID" value="NZ_BAAAVH010000071.1"/>
</dbReference>
<reference evidence="4" key="1">
    <citation type="journal article" date="2019" name="Int. J. Syst. Evol. Microbiol.">
        <title>The Global Catalogue of Microorganisms (GCM) 10K type strain sequencing project: providing services to taxonomists for standard genome sequencing and annotation.</title>
        <authorList>
            <consortium name="The Broad Institute Genomics Platform"/>
            <consortium name="The Broad Institute Genome Sequencing Center for Infectious Disease"/>
            <person name="Wu L."/>
            <person name="Ma J."/>
        </authorList>
    </citation>
    <scope>NUCLEOTIDE SEQUENCE [LARGE SCALE GENOMIC DNA]</scope>
    <source>
        <strain evidence="4">CGMCC 4.1469</strain>
    </source>
</reference>
<accession>A0ABW1EYV2</accession>
<protein>
    <submittedName>
        <fullName evidence="3">SRPBCC family protein</fullName>
    </submittedName>
</protein>
<dbReference type="SUPFAM" id="SSF55961">
    <property type="entry name" value="Bet v1-like"/>
    <property type="match status" value="1"/>
</dbReference>
<dbReference type="InterPro" id="IPR023393">
    <property type="entry name" value="START-like_dom_sf"/>
</dbReference>
<dbReference type="PANTHER" id="PTHR38588">
    <property type="entry name" value="BLL0334 PROTEIN"/>
    <property type="match status" value="1"/>
</dbReference>
<dbReference type="Pfam" id="PF10604">
    <property type="entry name" value="Polyketide_cyc2"/>
    <property type="match status" value="1"/>
</dbReference>
<feature type="compositionally biased region" description="Acidic residues" evidence="1">
    <location>
        <begin position="284"/>
        <end position="296"/>
    </location>
</feature>
<feature type="compositionally biased region" description="Low complexity" evidence="1">
    <location>
        <begin position="172"/>
        <end position="188"/>
    </location>
</feature>
<keyword evidence="2" id="KW-1133">Transmembrane helix</keyword>
<feature type="region of interest" description="Disordered" evidence="1">
    <location>
        <begin position="337"/>
        <end position="356"/>
    </location>
</feature>
<proteinExistence type="predicted"/>
<name>A0ABW1EYV2_9ACTN</name>
<evidence type="ECO:0000313" key="3">
    <source>
        <dbReference type="EMBL" id="MFC5886238.1"/>
    </source>
</evidence>
<dbReference type="EMBL" id="JBHSOD010000015">
    <property type="protein sequence ID" value="MFC5886238.1"/>
    <property type="molecule type" value="Genomic_DNA"/>
</dbReference>
<keyword evidence="2" id="KW-0472">Membrane</keyword>
<organism evidence="3 4">
    <name type="scientific">Kitasatospora aburaviensis</name>
    <dbReference type="NCBI Taxonomy" id="67265"/>
    <lineage>
        <taxon>Bacteria</taxon>
        <taxon>Bacillati</taxon>
        <taxon>Actinomycetota</taxon>
        <taxon>Actinomycetes</taxon>
        <taxon>Kitasatosporales</taxon>
        <taxon>Streptomycetaceae</taxon>
        <taxon>Kitasatospora</taxon>
    </lineage>
</organism>
<sequence length="410" mass="42086">MEHEVVVPMPAEQVRQALQDPALLARCVPGLSTEPATAGSGPAEEIDGRLKLRIGTSTITYRGVLSLIEGRQGVLTVLAEGQEARGSGEATATVRVSVGEGSGDGSTVVRFTGELDATGRLTEFDEETLAATGRRLLDRFAAALASPDGAAEAEAEADADADVAAEADVETAADAAAEAATGSEAAPEAAEEAGSEDAGREDAGPDAEKAEDSEEAADKAEAGAAEEDGAEETEAEAEEPSATVLFLEDHQSSPGEDVDDDLSDLIAFSDADAERFGLPTGGHDDEEDDDLAEPAEDDRPAAEAEPEPSTELPAELPFEYEQEPVLGGPVRRSIVGRSAEEVDHAPPRGRYAPALPARSARARAASRWGGEAGGIVVPGPGGRNAMPWVIGGGVALLGGAVVLARALRRR</sequence>
<dbReference type="InterPro" id="IPR019587">
    <property type="entry name" value="Polyketide_cyclase/dehydratase"/>
</dbReference>